<dbReference type="InterPro" id="IPR012677">
    <property type="entry name" value="Nucleotide-bd_a/b_plait_sf"/>
</dbReference>
<sequence>MTMNREEQMLCRHLMDLAETCYRRDIPIFSDFLSLYEQSLFHQYVAGGLPPVDFCLDGGYEYAERKILAFEPAGAGYHIPASFCALEILPLQAKFSEDLTHRDYLGALIHLGLDRSGIGDILPMDKSCVVFCTAPAADLICRELTRIRHTSVHCVRTDRESFEYSPHFEDIRGTVASVRLDSVLALAFSGSRSRLVGLIEGEKVFVNGRLVNSNAYRLSPGDVVSVRGFGKFIYQQEVSQTKKGRYLILIQKFI</sequence>
<protein>
    <submittedName>
        <fullName evidence="3">RNA-binding protein YlmH</fullName>
    </submittedName>
</protein>
<dbReference type="Pfam" id="PF17774">
    <property type="entry name" value="YlmH_RBD"/>
    <property type="match status" value="1"/>
</dbReference>
<dbReference type="SUPFAM" id="SSF55174">
    <property type="entry name" value="Alpha-L RNA-binding motif"/>
    <property type="match status" value="1"/>
</dbReference>
<dbReference type="Proteomes" id="UP000292927">
    <property type="component" value="Unassembled WGS sequence"/>
</dbReference>
<evidence type="ECO:0000256" key="1">
    <source>
        <dbReference type="PROSITE-ProRule" id="PRU00182"/>
    </source>
</evidence>
<name>A0A4Q7NZL3_9FIRM</name>
<evidence type="ECO:0000313" key="3">
    <source>
        <dbReference type="EMBL" id="RZS92926.1"/>
    </source>
</evidence>
<dbReference type="InterPro" id="IPR040591">
    <property type="entry name" value="RqcP2_RBD"/>
</dbReference>
<proteinExistence type="predicted"/>
<feature type="domain" description="RNA-binding S4" evidence="2">
    <location>
        <begin position="178"/>
        <end position="235"/>
    </location>
</feature>
<dbReference type="InterPro" id="IPR002942">
    <property type="entry name" value="S4_RNA-bd"/>
</dbReference>
<gene>
    <name evidence="3" type="ORF">EV209_2671</name>
</gene>
<dbReference type="InterPro" id="IPR036986">
    <property type="entry name" value="S4_RNA-bd_sf"/>
</dbReference>
<dbReference type="Gene3D" id="3.30.70.330">
    <property type="match status" value="1"/>
</dbReference>
<dbReference type="Gene3D" id="3.30.1370.160">
    <property type="match status" value="1"/>
</dbReference>
<evidence type="ECO:0000313" key="4">
    <source>
        <dbReference type="Proteomes" id="UP000292927"/>
    </source>
</evidence>
<accession>A0A4Q7NZL3</accession>
<dbReference type="Pfam" id="PF01479">
    <property type="entry name" value="S4"/>
    <property type="match status" value="1"/>
</dbReference>
<evidence type="ECO:0000259" key="2">
    <source>
        <dbReference type="SMART" id="SM00363"/>
    </source>
</evidence>
<reference evidence="3 4" key="1">
    <citation type="submission" date="2019-02" db="EMBL/GenBank/DDBJ databases">
        <title>Genomic Encyclopedia of Type Strains, Phase IV (KMG-IV): sequencing the most valuable type-strain genomes for metagenomic binning, comparative biology and taxonomic classification.</title>
        <authorList>
            <person name="Goeker M."/>
        </authorList>
    </citation>
    <scope>NUCLEOTIDE SEQUENCE [LARGE SCALE GENOMIC DNA]</scope>
    <source>
        <strain evidence="3 4">DSM 29486</strain>
    </source>
</reference>
<comment type="caution">
    <text evidence="3">The sequence shown here is derived from an EMBL/GenBank/DDBJ whole genome shotgun (WGS) entry which is preliminary data.</text>
</comment>
<dbReference type="Gene3D" id="3.10.290.10">
    <property type="entry name" value="RNA-binding S4 domain"/>
    <property type="match status" value="1"/>
</dbReference>
<dbReference type="EMBL" id="SGXF01000006">
    <property type="protein sequence ID" value="RZS92926.1"/>
    <property type="molecule type" value="Genomic_DNA"/>
</dbReference>
<organism evidence="3 4">
    <name type="scientific">Cuneatibacter caecimuris</name>
    <dbReference type="NCBI Taxonomy" id="1796618"/>
    <lineage>
        <taxon>Bacteria</taxon>
        <taxon>Bacillati</taxon>
        <taxon>Bacillota</taxon>
        <taxon>Clostridia</taxon>
        <taxon>Lachnospirales</taxon>
        <taxon>Lachnospiraceae</taxon>
        <taxon>Cuneatibacter</taxon>
    </lineage>
</organism>
<dbReference type="CDD" id="cd00165">
    <property type="entry name" value="S4"/>
    <property type="match status" value="1"/>
</dbReference>
<dbReference type="SMART" id="SM00363">
    <property type="entry name" value="S4"/>
    <property type="match status" value="1"/>
</dbReference>
<dbReference type="GO" id="GO:0003723">
    <property type="term" value="F:RNA binding"/>
    <property type="evidence" value="ECO:0007669"/>
    <property type="project" value="UniProtKB-KW"/>
</dbReference>
<dbReference type="AlphaFoldDB" id="A0A4Q7NZL3"/>
<keyword evidence="4" id="KW-1185">Reference proteome</keyword>
<dbReference type="PROSITE" id="PS50889">
    <property type="entry name" value="S4"/>
    <property type="match status" value="1"/>
</dbReference>
<keyword evidence="1" id="KW-0694">RNA-binding</keyword>